<dbReference type="Pfam" id="PF13041">
    <property type="entry name" value="PPR_2"/>
    <property type="match status" value="1"/>
</dbReference>
<dbReference type="InterPro" id="IPR011990">
    <property type="entry name" value="TPR-like_helical_dom_sf"/>
</dbReference>
<keyword evidence="1" id="KW-0677">Repeat</keyword>
<evidence type="ECO:0000256" key="2">
    <source>
        <dbReference type="PROSITE-ProRule" id="PRU00708"/>
    </source>
</evidence>
<comment type="caution">
    <text evidence="3">The sequence shown here is derived from an EMBL/GenBank/DDBJ whole genome shotgun (WGS) entry which is preliminary data.</text>
</comment>
<accession>A0ABP0JV95</accession>
<keyword evidence="4" id="KW-1185">Reference proteome</keyword>
<evidence type="ECO:0008006" key="5">
    <source>
        <dbReference type="Google" id="ProtNLM"/>
    </source>
</evidence>
<dbReference type="PROSITE" id="PS51375">
    <property type="entry name" value="PPR"/>
    <property type="match status" value="4"/>
</dbReference>
<feature type="repeat" description="PPR" evidence="2">
    <location>
        <begin position="250"/>
        <end position="284"/>
    </location>
</feature>
<feature type="repeat" description="PPR" evidence="2">
    <location>
        <begin position="360"/>
        <end position="394"/>
    </location>
</feature>
<feature type="repeat" description="PPR" evidence="2">
    <location>
        <begin position="144"/>
        <end position="178"/>
    </location>
</feature>
<dbReference type="NCBIfam" id="TIGR00756">
    <property type="entry name" value="PPR"/>
    <property type="match status" value="2"/>
</dbReference>
<evidence type="ECO:0000313" key="3">
    <source>
        <dbReference type="EMBL" id="CAK9018376.1"/>
    </source>
</evidence>
<protein>
    <recommendedName>
        <fullName evidence="5">Pentatricopeptide repeat-containing protein</fullName>
    </recommendedName>
</protein>
<proteinExistence type="predicted"/>
<reference evidence="3 4" key="1">
    <citation type="submission" date="2024-02" db="EMBL/GenBank/DDBJ databases">
        <authorList>
            <person name="Chen Y."/>
            <person name="Shah S."/>
            <person name="Dougan E. K."/>
            <person name="Thang M."/>
            <person name="Chan C."/>
        </authorList>
    </citation>
    <scope>NUCLEOTIDE SEQUENCE [LARGE SCALE GENOMIC DNA]</scope>
</reference>
<evidence type="ECO:0000256" key="1">
    <source>
        <dbReference type="ARBA" id="ARBA00022737"/>
    </source>
</evidence>
<dbReference type="PANTHER" id="PTHR47447:SF17">
    <property type="entry name" value="OS12G0638900 PROTEIN"/>
    <property type="match status" value="1"/>
</dbReference>
<dbReference type="PANTHER" id="PTHR47447">
    <property type="entry name" value="OS03G0856100 PROTEIN"/>
    <property type="match status" value="1"/>
</dbReference>
<sequence length="800" mass="89501">MLRPRELVRAVISCLSAPSELTRERLRSIVPGLPMSHRSELLHALVKKKPELVPRLLEICDAETVETGSPQLLTIPGRGRTEAAIAACGRVSQWQVAAELIEMPRIQPNVFSCSAAISACTRGTGWEYGLHLFNDMPSKQVQRNEISYNSTISCLDKGQQWEHALQVFNSMAEGHIQPTTSSCNAAMSALGRGRQWPKALQLFHGMPDLGILPDVISFNTCMNLYKFLPAMWRDALKFFNAMPRATVLPNVVTFSTLMSIFEKSWQWPLALQLFDLMGQCKISPNAITFTSAISAMGRPSRHDHAQLPRWPWALHLWSEMPRLQVRPNVFSFTALLGAMEGSLQWRWAGQLFDMQGLAPDLVSYNAAINLCAMSGCWQQVLGFLELMSRRKLPPQPSSYRGAISSCEAATSWHLALQLFRMADESAINVMDSGILDVVIKVLEKGKAWELAWQLFLTQRHISPVPVSSYNAAMSALASGHHWVAVLELLHGMKPADITPDVISYNTSLSSCQPGQWRAARRFFDAMPKSYILPDVITYSTMISVCEKAWQWTDALHLLHSMPSDLKADLPCFSALISSLEKGFQWALALQTLGNISKASLLDTVACNACLAAVEKVTEWEVALQLYHWCLAHGIAVDEVMDGSLLSSVSRGTRWRLALQQFKILSARRKPSPIAMTSLLESLRRAGHPVRDREDREGRRRPELVERSRAETGLAWRPWVSHWRQEFEKAQAQREEFRRFQGPHCASSHVFERALAVASSKIRFAYAIPTKKEGTQPPNHGKNSNSSLQLIGGSTLNAIYL</sequence>
<name>A0ABP0JV95_9DINO</name>
<gene>
    <name evidence="3" type="ORF">CCMP2556_LOCUS13243</name>
</gene>
<organism evidence="3 4">
    <name type="scientific">Durusdinium trenchii</name>
    <dbReference type="NCBI Taxonomy" id="1381693"/>
    <lineage>
        <taxon>Eukaryota</taxon>
        <taxon>Sar</taxon>
        <taxon>Alveolata</taxon>
        <taxon>Dinophyceae</taxon>
        <taxon>Suessiales</taxon>
        <taxon>Symbiodiniaceae</taxon>
        <taxon>Durusdinium</taxon>
    </lineage>
</organism>
<dbReference type="EMBL" id="CAXAMN010006635">
    <property type="protein sequence ID" value="CAK9018376.1"/>
    <property type="molecule type" value="Genomic_DNA"/>
</dbReference>
<dbReference type="InterPro" id="IPR002885">
    <property type="entry name" value="PPR_rpt"/>
</dbReference>
<evidence type="ECO:0000313" key="4">
    <source>
        <dbReference type="Proteomes" id="UP001642484"/>
    </source>
</evidence>
<dbReference type="Proteomes" id="UP001642484">
    <property type="component" value="Unassembled WGS sequence"/>
</dbReference>
<dbReference type="Gene3D" id="1.25.40.10">
    <property type="entry name" value="Tetratricopeptide repeat domain"/>
    <property type="match status" value="5"/>
</dbReference>
<dbReference type="Pfam" id="PF13812">
    <property type="entry name" value="PPR_3"/>
    <property type="match status" value="3"/>
</dbReference>
<feature type="repeat" description="PPR" evidence="2">
    <location>
        <begin position="179"/>
        <end position="213"/>
    </location>
</feature>